<reference evidence="2 3" key="1">
    <citation type="submission" date="2016-10" db="EMBL/GenBank/DDBJ databases">
        <authorList>
            <person name="de Groot N.N."/>
        </authorList>
    </citation>
    <scope>NUCLEOTIDE SEQUENCE [LARGE SCALE GENOMIC DNA]</scope>
    <source>
        <strain evidence="2 3">APO</strain>
    </source>
</reference>
<name>A0A1H3PQ83_9FIRM</name>
<dbReference type="SMART" id="SM00901">
    <property type="entry name" value="FRG"/>
    <property type="match status" value="1"/>
</dbReference>
<evidence type="ECO:0000259" key="1">
    <source>
        <dbReference type="SMART" id="SM00901"/>
    </source>
</evidence>
<dbReference type="AlphaFoldDB" id="A0A1H3PQ83"/>
<proteinExistence type="predicted"/>
<dbReference type="OrthoDB" id="9816036at2"/>
<feature type="domain" description="FRG" evidence="1">
    <location>
        <begin position="19"/>
        <end position="108"/>
    </location>
</feature>
<dbReference type="EMBL" id="FNPV01000007">
    <property type="protein sequence ID" value="SDZ03422.1"/>
    <property type="molecule type" value="Genomic_DNA"/>
</dbReference>
<dbReference type="InterPro" id="IPR014966">
    <property type="entry name" value="FRG-dom"/>
</dbReference>
<evidence type="ECO:0000313" key="3">
    <source>
        <dbReference type="Proteomes" id="UP000199230"/>
    </source>
</evidence>
<dbReference type="STRING" id="159292.SAMN05192546_10734"/>
<accession>A0A1H3PQ83</accession>
<dbReference type="Pfam" id="PF08867">
    <property type="entry name" value="FRG"/>
    <property type="match status" value="1"/>
</dbReference>
<sequence>MKQVTIRSFNEYIEFVEKYKGTHFFRGQANSEWEVGPNIFRDETKLSEECKYINRKLTDNSLEILSHILELQHYGNGTRLCDLTINPLVALYFSIEDDLLDNKDSAIFVFDESEILEVNSFELQVLLILTVKKIDAVIELQSEVKKVTNRLVDIEELVSIISKNYIINHNIKLSYSNMRALLQGGTGLFFGFESDGNIIKRKNNSKINSIIAKLIIPNELKSDLRQRLKNYGISKPVLYDDVSNNYKGLEYEVIEKEKSNNFGFNKLVLDIIVSDVVFVESEIQQIVSDVFDSTKVRFGSNSRIFIYVYYNEEDKRSFNWIARTENNKDFNCYNLKYNIEYHAKRMTYFNQEISVDTIFSKTEPITTLCLAEMKNAINYFEEWKLENITYEIYLDLLKQISKKIYNPIMYDLQDIYHGGNTYHNYYEYSDLFCGDVYNLVFEQITYLERNENPSIISWCFNKCLKACDSSYKKYDNERIRIKNSLSRL</sequence>
<organism evidence="2 3">
    <name type="scientific">Tindallia californiensis</name>
    <dbReference type="NCBI Taxonomy" id="159292"/>
    <lineage>
        <taxon>Bacteria</taxon>
        <taxon>Bacillati</taxon>
        <taxon>Bacillota</taxon>
        <taxon>Clostridia</taxon>
        <taxon>Peptostreptococcales</taxon>
        <taxon>Tindalliaceae</taxon>
        <taxon>Tindallia</taxon>
    </lineage>
</organism>
<keyword evidence="3" id="KW-1185">Reference proteome</keyword>
<dbReference type="Proteomes" id="UP000199230">
    <property type="component" value="Unassembled WGS sequence"/>
</dbReference>
<dbReference type="RefSeq" id="WP_093314191.1">
    <property type="nucleotide sequence ID" value="NZ_FNPV01000007.1"/>
</dbReference>
<evidence type="ECO:0000313" key="2">
    <source>
        <dbReference type="EMBL" id="SDZ03422.1"/>
    </source>
</evidence>
<protein>
    <submittedName>
        <fullName evidence="2">FRG domain-containing protein</fullName>
    </submittedName>
</protein>
<gene>
    <name evidence="2" type="ORF">SAMN05192546_10734</name>
</gene>